<gene>
    <name evidence="1" type="ORF">R1flu_002102</name>
</gene>
<reference evidence="1 2" key="1">
    <citation type="submission" date="2024-09" db="EMBL/GenBank/DDBJ databases">
        <title>Chromosome-scale assembly of Riccia fluitans.</title>
        <authorList>
            <person name="Paukszto L."/>
            <person name="Sawicki J."/>
            <person name="Karawczyk K."/>
            <person name="Piernik-Szablinska J."/>
            <person name="Szczecinska M."/>
            <person name="Mazdziarz M."/>
        </authorList>
    </citation>
    <scope>NUCLEOTIDE SEQUENCE [LARGE SCALE GENOMIC DNA]</scope>
    <source>
        <strain evidence="1">Rf_01</strain>
        <tissue evidence="1">Aerial parts of the thallus</tissue>
    </source>
</reference>
<sequence>MGVHGAALTHMMFMRPRSVLIQIVPLGTDWPSLTYFHEPAVNRLDLQYLEHRISPEESTLSRIYGRDHLAVADPEEFIAKNWETRKKIYMEGQDVRLSLPKLKLVLRDAKRLASD</sequence>
<keyword evidence="2" id="KW-1185">Reference proteome</keyword>
<dbReference type="InterPro" id="IPR007657">
    <property type="entry name" value="Glycosyltransferase_61"/>
</dbReference>
<evidence type="ECO:0008006" key="3">
    <source>
        <dbReference type="Google" id="ProtNLM"/>
    </source>
</evidence>
<accession>A0ABD1Y565</accession>
<proteinExistence type="predicted"/>
<dbReference type="EMBL" id="JBHFFA010000006">
    <property type="protein sequence ID" value="KAL2621897.1"/>
    <property type="molecule type" value="Genomic_DNA"/>
</dbReference>
<dbReference type="Proteomes" id="UP001605036">
    <property type="component" value="Unassembled WGS sequence"/>
</dbReference>
<evidence type="ECO:0000313" key="1">
    <source>
        <dbReference type="EMBL" id="KAL2621897.1"/>
    </source>
</evidence>
<dbReference type="PANTHER" id="PTHR20961">
    <property type="entry name" value="GLYCOSYLTRANSFERASE"/>
    <property type="match status" value="1"/>
</dbReference>
<dbReference type="AlphaFoldDB" id="A0ABD1Y565"/>
<evidence type="ECO:0000313" key="2">
    <source>
        <dbReference type="Proteomes" id="UP001605036"/>
    </source>
</evidence>
<dbReference type="PANTHER" id="PTHR20961:SF124">
    <property type="entry name" value="GLYCOSYLTRANSFERASE"/>
    <property type="match status" value="1"/>
</dbReference>
<organism evidence="1 2">
    <name type="scientific">Riccia fluitans</name>
    <dbReference type="NCBI Taxonomy" id="41844"/>
    <lineage>
        <taxon>Eukaryota</taxon>
        <taxon>Viridiplantae</taxon>
        <taxon>Streptophyta</taxon>
        <taxon>Embryophyta</taxon>
        <taxon>Marchantiophyta</taxon>
        <taxon>Marchantiopsida</taxon>
        <taxon>Marchantiidae</taxon>
        <taxon>Marchantiales</taxon>
        <taxon>Ricciaceae</taxon>
        <taxon>Riccia</taxon>
    </lineage>
</organism>
<protein>
    <recommendedName>
        <fullName evidence="3">Glycosyltransferase</fullName>
    </recommendedName>
</protein>
<comment type="caution">
    <text evidence="1">The sequence shown here is derived from an EMBL/GenBank/DDBJ whole genome shotgun (WGS) entry which is preliminary data.</text>
</comment>
<name>A0ABD1Y565_9MARC</name>